<dbReference type="PANTHER" id="PTHR11575">
    <property type="entry name" value="5'-NUCLEOTIDASE-RELATED"/>
    <property type="match status" value="1"/>
</dbReference>
<reference evidence="5 6" key="1">
    <citation type="submission" date="2016-10" db="EMBL/GenBank/DDBJ databases">
        <authorList>
            <person name="Varghese N."/>
            <person name="Submissions S."/>
        </authorList>
    </citation>
    <scope>NUCLEOTIDE SEQUENCE [LARGE SCALE GENOMIC DNA]</scope>
    <source>
        <strain evidence="5 6">WC1T17</strain>
    </source>
</reference>
<dbReference type="EMBL" id="FOCC01000005">
    <property type="protein sequence ID" value="SEM61128.1"/>
    <property type="molecule type" value="Genomic_DNA"/>
</dbReference>
<accession>A0ABY1AB49</accession>
<proteinExistence type="inferred from homology"/>
<evidence type="ECO:0000313" key="6">
    <source>
        <dbReference type="Proteomes" id="UP000182089"/>
    </source>
</evidence>
<keyword evidence="2" id="KW-0547">Nucleotide-binding</keyword>
<evidence type="ECO:0000259" key="3">
    <source>
        <dbReference type="Pfam" id="PF00149"/>
    </source>
</evidence>
<feature type="domain" description="5'-Nucleotidase C-terminal" evidence="4">
    <location>
        <begin position="335"/>
        <end position="482"/>
    </location>
</feature>
<dbReference type="Proteomes" id="UP000182089">
    <property type="component" value="Unassembled WGS sequence"/>
</dbReference>
<organism evidence="5 6">
    <name type="scientific">Ligilactobacillus ruminis</name>
    <dbReference type="NCBI Taxonomy" id="1623"/>
    <lineage>
        <taxon>Bacteria</taxon>
        <taxon>Bacillati</taxon>
        <taxon>Bacillota</taxon>
        <taxon>Bacilli</taxon>
        <taxon>Lactobacillales</taxon>
        <taxon>Lactobacillaceae</taxon>
        <taxon>Ligilactobacillus</taxon>
    </lineage>
</organism>
<protein>
    <submittedName>
        <fullName evidence="5">2',3'-cyclic-nucleotide 2'-phosphodiesterase / 3'-nucleotidase</fullName>
    </submittedName>
</protein>
<keyword evidence="1" id="KW-0732">Signal</keyword>
<gene>
    <name evidence="5" type="ORF">SAMN05216431_10557</name>
</gene>
<sequence length="520" mass="57749">MKVRILSTSDVHGNFFPTNYASQTDYHPFGYLKAASVIDQIRQQNPDDIILYIENGDFLEGSPLTDYAYQTKDAACGHYHQNFAKILNMMAPDAVILGNHEFNYSPEYLESCYQGLKAPILAANIKEGPNSHIITAPYRIVEQKGVKIAIIGLTTQYIPHWEKPEHISGWHFEAAASAAKRTIAQFKNQVDLIVVAYHGGFEKDLTSGQPTEKLTGENEGYELLTNVPGIDALVTGHQHRKIATVKKQIPTTQPGFRGETVGMLTLDLDSNKHVAAASSELLDVKDAPLKADMMPLVNDLQSKVQTWLDQPLAQIDGGMNITDHMQARMFGHPYLALVNQVQMDALGVDISGTSLFNDEVRGLDEVVTMRNVMNSYVYPNTLAVEEISGQDLYDALERSASFFELNADGTVGISAEFSTPKVELYNYDYYSGIDYTIDITKPKGQRITALTYHNHPVAKDQKLKVVINQYRGVGGGNYPMFSADKMVKVDENPVAGLIVAYLKKHDHLTAKQPTNLTFIK</sequence>
<evidence type="ECO:0000313" key="5">
    <source>
        <dbReference type="EMBL" id="SEM61128.1"/>
    </source>
</evidence>
<dbReference type="InterPro" id="IPR006179">
    <property type="entry name" value="5_nucleotidase/apyrase"/>
</dbReference>
<dbReference type="InterPro" id="IPR004843">
    <property type="entry name" value="Calcineurin-like_PHP"/>
</dbReference>
<dbReference type="PRINTS" id="PR01607">
    <property type="entry name" value="APYRASEFAMLY"/>
</dbReference>
<dbReference type="Gene3D" id="3.90.780.10">
    <property type="entry name" value="5'-Nucleotidase, C-terminal domain"/>
    <property type="match status" value="1"/>
</dbReference>
<name>A0ABY1AB49_9LACO</name>
<evidence type="ECO:0000256" key="2">
    <source>
        <dbReference type="RuleBase" id="RU362119"/>
    </source>
</evidence>
<dbReference type="InterPro" id="IPR006146">
    <property type="entry name" value="5'-Nucleotdase_CS"/>
</dbReference>
<dbReference type="Pfam" id="PF00149">
    <property type="entry name" value="Metallophos"/>
    <property type="match status" value="1"/>
</dbReference>
<dbReference type="SUPFAM" id="SSF55816">
    <property type="entry name" value="5'-nucleotidase (syn. UDP-sugar hydrolase), C-terminal domain"/>
    <property type="match status" value="1"/>
</dbReference>
<dbReference type="InterPro" id="IPR029052">
    <property type="entry name" value="Metallo-depent_PP-like"/>
</dbReference>
<dbReference type="InterPro" id="IPR008334">
    <property type="entry name" value="5'-Nucleotdase_C"/>
</dbReference>
<evidence type="ECO:0000256" key="1">
    <source>
        <dbReference type="ARBA" id="ARBA00022729"/>
    </source>
</evidence>
<evidence type="ECO:0000259" key="4">
    <source>
        <dbReference type="Pfam" id="PF02872"/>
    </source>
</evidence>
<dbReference type="Gene3D" id="3.60.21.10">
    <property type="match status" value="1"/>
</dbReference>
<dbReference type="InterPro" id="IPR036907">
    <property type="entry name" value="5'-Nucleotdase_C_sf"/>
</dbReference>
<dbReference type="PROSITE" id="PS00786">
    <property type="entry name" value="5_NUCLEOTIDASE_2"/>
    <property type="match status" value="1"/>
</dbReference>
<dbReference type="PANTHER" id="PTHR11575:SF6">
    <property type="entry name" value="2',3'-CYCLIC-NUCLEOTIDE 2'-PHOSPHODIESTERASE_3'-NUCLEOTIDASE"/>
    <property type="match status" value="1"/>
</dbReference>
<comment type="similarity">
    <text evidence="2">Belongs to the 5'-nucleotidase family.</text>
</comment>
<feature type="domain" description="Calcineurin-like phosphoesterase" evidence="3">
    <location>
        <begin position="4"/>
        <end position="240"/>
    </location>
</feature>
<keyword evidence="2" id="KW-0378">Hydrolase</keyword>
<dbReference type="Pfam" id="PF02872">
    <property type="entry name" value="5_nucleotid_C"/>
    <property type="match status" value="1"/>
</dbReference>
<comment type="caution">
    <text evidence="5">The sequence shown here is derived from an EMBL/GenBank/DDBJ whole genome shotgun (WGS) entry which is preliminary data.</text>
</comment>
<dbReference type="SUPFAM" id="SSF56300">
    <property type="entry name" value="Metallo-dependent phosphatases"/>
    <property type="match status" value="1"/>
</dbReference>